<dbReference type="InterPro" id="IPR048382">
    <property type="entry name" value="BCAS3_WD40"/>
</dbReference>
<evidence type="ECO:0008006" key="8">
    <source>
        <dbReference type="Google" id="ProtNLM"/>
    </source>
</evidence>
<evidence type="ECO:0000313" key="7">
    <source>
        <dbReference type="Proteomes" id="UP001603857"/>
    </source>
</evidence>
<evidence type="ECO:0000256" key="2">
    <source>
        <dbReference type="SAM" id="MobiDB-lite"/>
    </source>
</evidence>
<feature type="domain" description="BCAS3" evidence="4">
    <location>
        <begin position="684"/>
        <end position="823"/>
    </location>
</feature>
<dbReference type="AlphaFoldDB" id="A0ABD1LYI1"/>
<evidence type="ECO:0000256" key="3">
    <source>
        <dbReference type="SAM" id="Phobius"/>
    </source>
</evidence>
<dbReference type="InterPro" id="IPR045142">
    <property type="entry name" value="BCAS3-like"/>
</dbReference>
<keyword evidence="3" id="KW-1133">Transmembrane helix</keyword>
<evidence type="ECO:0000256" key="1">
    <source>
        <dbReference type="ARBA" id="ARBA00004329"/>
    </source>
</evidence>
<protein>
    <recommendedName>
        <fullName evidence="8">BCAS3 domain-containing protein</fullName>
    </recommendedName>
</protein>
<reference evidence="6 7" key="1">
    <citation type="submission" date="2024-08" db="EMBL/GenBank/DDBJ databases">
        <title>Insights into the chromosomal genome structure of Flemingia macrophylla.</title>
        <authorList>
            <person name="Ding Y."/>
            <person name="Zhao Y."/>
            <person name="Bi W."/>
            <person name="Wu M."/>
            <person name="Zhao G."/>
            <person name="Gong Y."/>
            <person name="Li W."/>
            <person name="Zhang P."/>
        </authorList>
    </citation>
    <scope>NUCLEOTIDE SEQUENCE [LARGE SCALE GENOMIC DNA]</scope>
    <source>
        <strain evidence="6">DYQJB</strain>
        <tissue evidence="6">Leaf</tissue>
    </source>
</reference>
<dbReference type="InterPro" id="IPR036322">
    <property type="entry name" value="WD40_repeat_dom_sf"/>
</dbReference>
<dbReference type="PANTHER" id="PTHR13268">
    <property type="entry name" value="BREAST CARCINOMA AMPLIFIED SEQUENCE 3"/>
    <property type="match status" value="1"/>
</dbReference>
<dbReference type="Pfam" id="PF21034">
    <property type="entry name" value="BCAS3_WD40"/>
    <property type="match status" value="2"/>
</dbReference>
<dbReference type="SUPFAM" id="SSF50978">
    <property type="entry name" value="WD40 repeat-like"/>
    <property type="match status" value="1"/>
</dbReference>
<comment type="caution">
    <text evidence="6">The sequence shown here is derived from an EMBL/GenBank/DDBJ whole genome shotgun (WGS) entry which is preliminary data.</text>
</comment>
<evidence type="ECO:0000259" key="5">
    <source>
        <dbReference type="Pfam" id="PF21034"/>
    </source>
</evidence>
<keyword evidence="3" id="KW-0812">Transmembrane</keyword>
<dbReference type="FunFam" id="2.130.10.10:FF:001427">
    <property type="entry name" value="Breast carcinoma-amplified sequence 3"/>
    <property type="match status" value="1"/>
</dbReference>
<dbReference type="EMBL" id="JBGMDY010000007">
    <property type="protein sequence ID" value="KAL2327965.1"/>
    <property type="molecule type" value="Genomic_DNA"/>
</dbReference>
<dbReference type="PANTHER" id="PTHR13268:SF7">
    <property type="entry name" value="AUTOPHAGY-RELATED PROTEIN 18F"/>
    <property type="match status" value="1"/>
</dbReference>
<sequence>MIEFKGEFEESLVSFFLLWLWVAVIFISLVFGMSRNDGQKQRHLLDEGVAAGGGRGNSNGFIPSSFRTLSGYMKIVSSGASTVARSAAASFASSILDKNGAADPDQVIWAGFDSLEGQGEVIRKVLLLGYSSGFQVWDVDDANNVRDLVSRHDGPVSFMQMVPSPILSKRLEDKFADRRPLLVVCTDDSLAGGSKIQDGSVTTCNGCILNHHDQVNGNYVPTTVQFYSMRSQSYAHVLKFRSVVYSVRCSSRIVAISQATQVYFLLSIFSSCKFVFVFLNVNDIFILQMHCFSATTLEREYTLLTNSIITGWLGSGGIGFGPLAVGPRWLAYSGSPSATATSGRVSPQHLTPSASFPSFSSNGRLVAHYAKESSKHLAAGIVTLGDMGYKKLSSYCSELRPDNSGSIQSVNSSPKGNGIINGYSTDIDNIGMVIVRDIVSKYVIAQFRAHKSPISALCFDPSGTILVTASVQGHTINVFKIMPGYERVSASDADPSYVHLYRLQRGFTNAVIQDISFSVDSRWIMISSSRGTSHLFAINPQGGPVNILSYDSSLTENNGGLGFMSNQTVRWPPSLEICKQQSLCVAGPPITLSVVSRIRNGSNGWRSTVTSAATAATSRMSSLSGAIASSFCNFEGSSTLVNRNYSKEKYHLLVFSPTGSMIQYAMQTINCQDSGVFSGVTPAYESAPPTDARVVVEPIQKWNISRRHSWREGEDNIDVYGEDTDSDSNKVYSDEVKEESTIGPKFNSCSKKEHCLYISEAELQMHEAKTPLWAKTEIYFHSVGKEATLMVDELAAFGGEFEIEKIPTRVIEARSKDLVPIFDYIQTPKFHPIRTPAVDKKNEQLLNQSSNLFERGRISPRSFLGSPDCMTTSDGTVTEFKSGIQGIESNNHLISAETKGFVNKNNTLKPNTRPEIGNNRIEHFNMDDQHLFVNGDSKGLNPKNHCEEGDEFD</sequence>
<accession>A0ABD1LYI1</accession>
<name>A0ABD1LYI1_9FABA</name>
<dbReference type="Gene3D" id="2.130.10.10">
    <property type="entry name" value="YVTN repeat-like/Quinoprotein amine dehydrogenase"/>
    <property type="match status" value="1"/>
</dbReference>
<feature type="domain" description="BCAS3 WD40" evidence="5">
    <location>
        <begin position="115"/>
        <end position="278"/>
    </location>
</feature>
<dbReference type="InterPro" id="IPR015943">
    <property type="entry name" value="WD40/YVTN_repeat-like_dom_sf"/>
</dbReference>
<keyword evidence="3" id="KW-0472">Membrane</keyword>
<comment type="subcellular location">
    <subcellularLocation>
        <location evidence="1">Preautophagosomal structure</location>
    </subcellularLocation>
</comment>
<feature type="region of interest" description="Disordered" evidence="2">
    <location>
        <begin position="934"/>
        <end position="953"/>
    </location>
</feature>
<feature type="domain" description="BCAS3 WD40" evidence="5">
    <location>
        <begin position="309"/>
        <end position="545"/>
    </location>
</feature>
<proteinExistence type="predicted"/>
<dbReference type="Proteomes" id="UP001603857">
    <property type="component" value="Unassembled WGS sequence"/>
</dbReference>
<feature type="transmembrane region" description="Helical" evidence="3">
    <location>
        <begin position="12"/>
        <end position="32"/>
    </location>
</feature>
<organism evidence="6 7">
    <name type="scientific">Flemingia macrophylla</name>
    <dbReference type="NCBI Taxonomy" id="520843"/>
    <lineage>
        <taxon>Eukaryota</taxon>
        <taxon>Viridiplantae</taxon>
        <taxon>Streptophyta</taxon>
        <taxon>Embryophyta</taxon>
        <taxon>Tracheophyta</taxon>
        <taxon>Spermatophyta</taxon>
        <taxon>Magnoliopsida</taxon>
        <taxon>eudicotyledons</taxon>
        <taxon>Gunneridae</taxon>
        <taxon>Pentapetalae</taxon>
        <taxon>rosids</taxon>
        <taxon>fabids</taxon>
        <taxon>Fabales</taxon>
        <taxon>Fabaceae</taxon>
        <taxon>Papilionoideae</taxon>
        <taxon>50 kb inversion clade</taxon>
        <taxon>NPAAA clade</taxon>
        <taxon>indigoferoid/millettioid clade</taxon>
        <taxon>Phaseoleae</taxon>
        <taxon>Flemingia</taxon>
    </lineage>
</organism>
<dbReference type="Pfam" id="PF12490">
    <property type="entry name" value="BCAS3"/>
    <property type="match status" value="1"/>
</dbReference>
<dbReference type="InterPro" id="IPR022175">
    <property type="entry name" value="BCAS3_dom"/>
</dbReference>
<dbReference type="SMART" id="SM00320">
    <property type="entry name" value="WD40"/>
    <property type="match status" value="2"/>
</dbReference>
<dbReference type="InterPro" id="IPR001680">
    <property type="entry name" value="WD40_rpt"/>
</dbReference>
<keyword evidence="7" id="KW-1185">Reference proteome</keyword>
<gene>
    <name evidence="6" type="ORF">Fmac_021392</name>
</gene>
<dbReference type="GO" id="GO:0000407">
    <property type="term" value="C:phagophore assembly site"/>
    <property type="evidence" value="ECO:0007669"/>
    <property type="project" value="UniProtKB-SubCell"/>
</dbReference>
<evidence type="ECO:0000313" key="6">
    <source>
        <dbReference type="EMBL" id="KAL2327965.1"/>
    </source>
</evidence>
<evidence type="ECO:0000259" key="4">
    <source>
        <dbReference type="Pfam" id="PF12490"/>
    </source>
</evidence>